<sequence length="235" mass="26876">MRGTADREVGDTIAQVLPEHAGIALRRDDVKLGLHVQDRYVAAGKEVIDWRALLCKRLHGHQLRIPAVQPWFRVVTGREEHRSQAFQTYRIRQGCIPATLDLGAHFRWNRHGIYALRHLPCRARQQYQRAHQVRSIARHGARDPVAMCVPDDHDWGLACVLDHRRDILSPIVQRLVGQRARAAAIAARLRAENPVSGGRQRFSQLQHVGSAAPERWQQHNDRTGTQLIDLDRNRC</sequence>
<evidence type="ECO:0000313" key="2">
    <source>
        <dbReference type="Proteomes" id="UP000578036"/>
    </source>
</evidence>
<dbReference type="Proteomes" id="UP000578036">
    <property type="component" value="Unassembled WGS sequence"/>
</dbReference>
<keyword evidence="2" id="KW-1185">Reference proteome</keyword>
<evidence type="ECO:0000313" key="1">
    <source>
        <dbReference type="EMBL" id="MBB3007321.1"/>
    </source>
</evidence>
<gene>
    <name evidence="1" type="ORF">FHX61_001969</name>
</gene>
<organism evidence="1 2">
    <name type="scientific">Cupriavidus alkaliphilus</name>
    <dbReference type="NCBI Taxonomy" id="942866"/>
    <lineage>
        <taxon>Bacteria</taxon>
        <taxon>Pseudomonadati</taxon>
        <taxon>Pseudomonadota</taxon>
        <taxon>Betaproteobacteria</taxon>
        <taxon>Burkholderiales</taxon>
        <taxon>Burkholderiaceae</taxon>
        <taxon>Cupriavidus</taxon>
    </lineage>
</organism>
<name>A0A7W4YRQ3_9BURK</name>
<reference evidence="1 2" key="1">
    <citation type="submission" date="2020-08" db="EMBL/GenBank/DDBJ databases">
        <title>Genomic Encyclopedia of Type Strains, Phase IV (KMG-V): Genome sequencing to study the core and pangenomes of soil and plant-associated prokaryotes.</title>
        <authorList>
            <person name="Whitman W."/>
        </authorList>
    </citation>
    <scope>NUCLEOTIDE SEQUENCE [LARGE SCALE GENOMIC DNA]</scope>
    <source>
        <strain evidence="1 2">SLV-2362</strain>
    </source>
</reference>
<accession>A0A7W4YRQ3</accession>
<comment type="caution">
    <text evidence="1">The sequence shown here is derived from an EMBL/GenBank/DDBJ whole genome shotgun (WGS) entry which is preliminary data.</text>
</comment>
<proteinExistence type="predicted"/>
<protein>
    <submittedName>
        <fullName evidence="1">Uncharacterized protein</fullName>
    </submittedName>
</protein>
<dbReference type="AlphaFoldDB" id="A0A7W4YRQ3"/>
<dbReference type="EMBL" id="JACHWF010000002">
    <property type="protein sequence ID" value="MBB3007321.1"/>
    <property type="molecule type" value="Genomic_DNA"/>
</dbReference>